<keyword evidence="4" id="KW-1185">Reference proteome</keyword>
<feature type="transmembrane region" description="Helical" evidence="2">
    <location>
        <begin position="278"/>
        <end position="301"/>
    </location>
</feature>
<sequence length="551" mass="59957">MAADARSVSAASTLSPVPSAFSVSSTSSNSNTDSPNSQASPALPTSPTSPISPTSAPSPPVESTPAELLEPRRQLSRSKTASVASNATGRLRSASLRVLEADLPPGFMAATGSAAARVHTPAEIRRGSLAHLTANNEDAEEEEGSPESGRRRLSRSVTGLSIWSMGRGNKGNDALPADSTPRLAQLPPEVDGTGTLEPMASRGPSHQDRLSADDGVRPIRTNQESMTASIKTGYANTTRTGNTQTSCDNGYISPPELPWTISTILALKAFWRWFCTPLGFAITIYGLNIVAWGGMLFLLLCNAAPAMCHPSCNDLQSPRRIWIEITSQILNGLFCVTGFGLAPWRFRDLFWWCVWRFGWGQKRGQSKAERKNYGLRRLAGIHRNWFRLPGSNSLPPTTGPKDLAAQADNEAVIPFPAVKVPDPPPTSIRAQPTKLWKMDFVIWCNVWNTFFQCCLAGFMWAMNRYDRPPWSTGLFVALACGVAGMGGISMFNEGKRIKKVEGIPMESWQGKKEYRDLETGQKGNQGKEKDEAEEGKEETKDAAEKIVTVEQ</sequence>
<evidence type="ECO:0000256" key="2">
    <source>
        <dbReference type="SAM" id="Phobius"/>
    </source>
</evidence>
<reference evidence="3 4" key="1">
    <citation type="submission" date="2024-04" db="EMBL/GenBank/DDBJ databases">
        <title>Phyllosticta paracitricarpa is synonymous to the EU quarantine fungus P. citricarpa based on phylogenomic analyses.</title>
        <authorList>
            <consortium name="Lawrence Berkeley National Laboratory"/>
            <person name="Van Ingen-Buijs V.A."/>
            <person name="Van Westerhoven A.C."/>
            <person name="Haridas S."/>
            <person name="Skiadas P."/>
            <person name="Martin F."/>
            <person name="Groenewald J.Z."/>
            <person name="Crous P.W."/>
            <person name="Seidl M.F."/>
        </authorList>
    </citation>
    <scope>NUCLEOTIDE SEQUENCE [LARGE SCALE GENOMIC DNA]</scope>
    <source>
        <strain evidence="3 4">CBS 122670</strain>
    </source>
</reference>
<dbReference type="PANTHER" id="PTHR35872">
    <property type="entry name" value="INTEGRAL MEMBRANE PROTEIN (AFU_ORTHOLOGUE AFUA_5G07110)"/>
    <property type="match status" value="1"/>
</dbReference>
<gene>
    <name evidence="3" type="ORF">IWX46DRAFT_69024</name>
</gene>
<feature type="compositionally biased region" description="Basic and acidic residues" evidence="1">
    <location>
        <begin position="511"/>
        <end position="530"/>
    </location>
</feature>
<feature type="transmembrane region" description="Helical" evidence="2">
    <location>
        <begin position="440"/>
        <end position="461"/>
    </location>
</feature>
<dbReference type="Proteomes" id="UP001365128">
    <property type="component" value="Unassembled WGS sequence"/>
</dbReference>
<feature type="transmembrane region" description="Helical" evidence="2">
    <location>
        <begin position="473"/>
        <end position="491"/>
    </location>
</feature>
<evidence type="ECO:0000313" key="3">
    <source>
        <dbReference type="EMBL" id="KAK7547081.1"/>
    </source>
</evidence>
<dbReference type="PANTHER" id="PTHR35872:SF1">
    <property type="entry name" value="ALPHA-L-RHAMNOSIDASE C"/>
    <property type="match status" value="1"/>
</dbReference>
<evidence type="ECO:0000256" key="1">
    <source>
        <dbReference type="SAM" id="MobiDB-lite"/>
    </source>
</evidence>
<organism evidence="3 4">
    <name type="scientific">Phyllosticta citricarpa</name>
    <dbReference type="NCBI Taxonomy" id="55181"/>
    <lineage>
        <taxon>Eukaryota</taxon>
        <taxon>Fungi</taxon>
        <taxon>Dikarya</taxon>
        <taxon>Ascomycota</taxon>
        <taxon>Pezizomycotina</taxon>
        <taxon>Dothideomycetes</taxon>
        <taxon>Dothideomycetes incertae sedis</taxon>
        <taxon>Botryosphaeriales</taxon>
        <taxon>Phyllostictaceae</taxon>
        <taxon>Phyllosticta</taxon>
    </lineage>
</organism>
<protein>
    <submittedName>
        <fullName evidence="3">Uncharacterized protein</fullName>
    </submittedName>
</protein>
<keyword evidence="2" id="KW-0472">Membrane</keyword>
<feature type="compositionally biased region" description="Low complexity" evidence="1">
    <location>
        <begin position="15"/>
        <end position="55"/>
    </location>
</feature>
<dbReference type="Pfam" id="PF11204">
    <property type="entry name" value="DUF2985"/>
    <property type="match status" value="1"/>
</dbReference>
<dbReference type="EMBL" id="JBBPDW010000013">
    <property type="protein sequence ID" value="KAK7547081.1"/>
    <property type="molecule type" value="Genomic_DNA"/>
</dbReference>
<dbReference type="InterPro" id="IPR021369">
    <property type="entry name" value="DUF2985"/>
</dbReference>
<accession>A0ABR1MEF0</accession>
<name>A0ABR1MEF0_9PEZI</name>
<proteinExistence type="predicted"/>
<feature type="region of interest" description="Disordered" evidence="1">
    <location>
        <begin position="1"/>
        <end position="94"/>
    </location>
</feature>
<keyword evidence="2" id="KW-1133">Transmembrane helix</keyword>
<evidence type="ECO:0000313" key="4">
    <source>
        <dbReference type="Proteomes" id="UP001365128"/>
    </source>
</evidence>
<feature type="region of interest" description="Disordered" evidence="1">
    <location>
        <begin position="511"/>
        <end position="551"/>
    </location>
</feature>
<comment type="caution">
    <text evidence="3">The sequence shown here is derived from an EMBL/GenBank/DDBJ whole genome shotgun (WGS) entry which is preliminary data.</text>
</comment>
<keyword evidence="2" id="KW-0812">Transmembrane</keyword>
<feature type="region of interest" description="Disordered" evidence="1">
    <location>
        <begin position="130"/>
        <end position="213"/>
    </location>
</feature>
<feature type="compositionally biased region" description="Polar residues" evidence="1">
    <location>
        <begin position="77"/>
        <end position="88"/>
    </location>
</feature>